<gene>
    <name evidence="3" type="ORF">GTP46_02775</name>
</gene>
<protein>
    <recommendedName>
        <fullName evidence="2">Imm33-like domain-containing protein</fullName>
    </recommendedName>
</protein>
<accession>A0A6L8K311</accession>
<feature type="chain" id="PRO_5026903405" description="Imm33-like domain-containing protein" evidence="1">
    <location>
        <begin position="21"/>
        <end position="238"/>
    </location>
</feature>
<dbReference type="AlphaFoldDB" id="A0A6L8K311"/>
<keyword evidence="1" id="KW-0732">Signal</keyword>
<dbReference type="Proteomes" id="UP000479335">
    <property type="component" value="Unassembled WGS sequence"/>
</dbReference>
<keyword evidence="4" id="KW-1185">Reference proteome</keyword>
<dbReference type="RefSeq" id="WP_161005102.1">
    <property type="nucleotide sequence ID" value="NZ_WWCN01000002.1"/>
</dbReference>
<dbReference type="EMBL" id="WWCN01000002">
    <property type="protein sequence ID" value="MYM21570.1"/>
    <property type="molecule type" value="Genomic_DNA"/>
</dbReference>
<sequence>MIRQLITTLLALGAAQTASAETYLTTKCAQFGQPEFQINVMSSSIPRADVDWALSTLEGMVASGEKFKAGETMQLGWMLTKLQAGDKGQLIVTEPDMKSFPIVFVDSVDSTLKHLRSQKDTVESVLAADALAFPSLIQAVVVHVNYDKSPRLMLERSAPNGRNSGLKVIDLNDKTASPNNYTLISLYQLAKERPDLVKFFAIPPGVQATIDGKISFKKNGQALPIKPGSFIELLNRQM</sequence>
<feature type="domain" description="Imm33-like" evidence="2">
    <location>
        <begin position="118"/>
        <end position="212"/>
    </location>
</feature>
<evidence type="ECO:0000259" key="2">
    <source>
        <dbReference type="Pfam" id="PF24719"/>
    </source>
</evidence>
<evidence type="ECO:0000313" key="4">
    <source>
        <dbReference type="Proteomes" id="UP000479335"/>
    </source>
</evidence>
<evidence type="ECO:0000313" key="3">
    <source>
        <dbReference type="EMBL" id="MYM21570.1"/>
    </source>
</evidence>
<feature type="signal peptide" evidence="1">
    <location>
        <begin position="1"/>
        <end position="20"/>
    </location>
</feature>
<dbReference type="InterPro" id="IPR056509">
    <property type="entry name" value="Imm33-like"/>
</dbReference>
<organism evidence="3 4">
    <name type="scientific">Duganella flavida</name>
    <dbReference type="NCBI Taxonomy" id="2692175"/>
    <lineage>
        <taxon>Bacteria</taxon>
        <taxon>Pseudomonadati</taxon>
        <taxon>Pseudomonadota</taxon>
        <taxon>Betaproteobacteria</taxon>
        <taxon>Burkholderiales</taxon>
        <taxon>Oxalobacteraceae</taxon>
        <taxon>Telluria group</taxon>
        <taxon>Duganella</taxon>
    </lineage>
</organism>
<dbReference type="Pfam" id="PF24719">
    <property type="entry name" value="Imm33-like"/>
    <property type="match status" value="1"/>
</dbReference>
<reference evidence="3 4" key="1">
    <citation type="submission" date="2019-12" db="EMBL/GenBank/DDBJ databases">
        <title>Novel species isolated from a subtropical stream in China.</title>
        <authorList>
            <person name="Lu H."/>
        </authorList>
    </citation>
    <scope>NUCLEOTIDE SEQUENCE [LARGE SCALE GENOMIC DNA]</scope>
    <source>
        <strain evidence="3 4">FT135W</strain>
    </source>
</reference>
<proteinExistence type="predicted"/>
<comment type="caution">
    <text evidence="3">The sequence shown here is derived from an EMBL/GenBank/DDBJ whole genome shotgun (WGS) entry which is preliminary data.</text>
</comment>
<evidence type="ECO:0000256" key="1">
    <source>
        <dbReference type="SAM" id="SignalP"/>
    </source>
</evidence>
<name>A0A6L8K311_9BURK</name>